<dbReference type="Pfam" id="PF01408">
    <property type="entry name" value="GFO_IDH_MocA"/>
    <property type="match status" value="1"/>
</dbReference>
<dbReference type="GO" id="GO:0000166">
    <property type="term" value="F:nucleotide binding"/>
    <property type="evidence" value="ECO:0007669"/>
    <property type="project" value="InterPro"/>
</dbReference>
<reference evidence="4 5" key="1">
    <citation type="submission" date="2019-06" db="EMBL/GenBank/DDBJ databases">
        <title>Genome sequence of Deinococcus radiopugnans ATCC 19172.</title>
        <authorList>
            <person name="Maclea K.S."/>
            <person name="Maynard C.R."/>
        </authorList>
    </citation>
    <scope>NUCLEOTIDE SEQUENCE [LARGE SCALE GENOMIC DNA]</scope>
    <source>
        <strain evidence="4 5">ATCC 19172</strain>
    </source>
</reference>
<dbReference type="EMBL" id="VDMO01000042">
    <property type="protein sequence ID" value="TNM64289.1"/>
    <property type="molecule type" value="Genomic_DNA"/>
</dbReference>
<dbReference type="InterPro" id="IPR051317">
    <property type="entry name" value="Gfo/Idh/MocA_oxidoreduct"/>
</dbReference>
<dbReference type="Proteomes" id="UP000629870">
    <property type="component" value="Unassembled WGS sequence"/>
</dbReference>
<dbReference type="InterPro" id="IPR000683">
    <property type="entry name" value="Gfo/Idh/MocA-like_OxRdtase_N"/>
</dbReference>
<dbReference type="Pfam" id="PF22725">
    <property type="entry name" value="GFO_IDH_MocA_C3"/>
    <property type="match status" value="1"/>
</dbReference>
<feature type="domain" description="GFO/IDH/MocA-like oxidoreductase" evidence="2">
    <location>
        <begin position="120"/>
        <end position="228"/>
    </location>
</feature>
<keyword evidence="6" id="KW-1185">Reference proteome</keyword>
<evidence type="ECO:0000313" key="5">
    <source>
        <dbReference type="Proteomes" id="UP000313988"/>
    </source>
</evidence>
<evidence type="ECO:0000259" key="2">
    <source>
        <dbReference type="Pfam" id="PF22725"/>
    </source>
</evidence>
<organism evidence="4 5">
    <name type="scientific">Deinococcus radiopugnans ATCC 19172</name>
    <dbReference type="NCBI Taxonomy" id="585398"/>
    <lineage>
        <taxon>Bacteria</taxon>
        <taxon>Thermotogati</taxon>
        <taxon>Deinococcota</taxon>
        <taxon>Deinococci</taxon>
        <taxon>Deinococcales</taxon>
        <taxon>Deinococcaceae</taxon>
        <taxon>Deinococcus</taxon>
    </lineage>
</organism>
<gene>
    <name evidence="4" type="ORF">FHR04_19840</name>
    <name evidence="3" type="ORF">HNQ04_004097</name>
</gene>
<dbReference type="AlphaFoldDB" id="A0A5C4XM38"/>
<dbReference type="PANTHER" id="PTHR43708:SF8">
    <property type="entry name" value="OXIDOREDUCTASE"/>
    <property type="match status" value="1"/>
</dbReference>
<dbReference type="InterPro" id="IPR055170">
    <property type="entry name" value="GFO_IDH_MocA-like_dom"/>
</dbReference>
<proteinExistence type="predicted"/>
<feature type="domain" description="Gfo/Idh/MocA-like oxidoreductase N-terminal" evidence="1">
    <location>
        <begin position="35"/>
        <end position="102"/>
    </location>
</feature>
<accession>A0A5C4XM38</accession>
<dbReference type="PANTHER" id="PTHR43708">
    <property type="entry name" value="CONSERVED EXPRESSED OXIDOREDUCTASE (EUROFUNG)"/>
    <property type="match status" value="1"/>
</dbReference>
<protein>
    <submittedName>
        <fullName evidence="3">Dehydrogenase</fullName>
    </submittedName>
    <submittedName>
        <fullName evidence="4">Gfo/Idh/MocA family oxidoreductase</fullName>
    </submittedName>
</protein>
<evidence type="ECO:0000313" key="6">
    <source>
        <dbReference type="Proteomes" id="UP000629870"/>
    </source>
</evidence>
<dbReference type="Proteomes" id="UP000313988">
    <property type="component" value="Unassembled WGS sequence"/>
</dbReference>
<dbReference type="EMBL" id="JACHEW010000045">
    <property type="protein sequence ID" value="MBB6018816.1"/>
    <property type="molecule type" value="Genomic_DNA"/>
</dbReference>
<dbReference type="Gene3D" id="3.40.50.720">
    <property type="entry name" value="NAD(P)-binding Rossmann-like Domain"/>
    <property type="match status" value="1"/>
</dbReference>
<evidence type="ECO:0000313" key="3">
    <source>
        <dbReference type="EMBL" id="MBB6018816.1"/>
    </source>
</evidence>
<evidence type="ECO:0000313" key="4">
    <source>
        <dbReference type="EMBL" id="TNM64289.1"/>
    </source>
</evidence>
<reference evidence="3 6" key="2">
    <citation type="submission" date="2020-08" db="EMBL/GenBank/DDBJ databases">
        <title>Genomic Encyclopedia of Type Strains, Phase IV (KMG-IV): sequencing the most valuable type-strain genomes for metagenomic binning, comparative biology and taxonomic classification.</title>
        <authorList>
            <person name="Goeker M."/>
        </authorList>
    </citation>
    <scope>NUCLEOTIDE SEQUENCE [LARGE SCALE GENOMIC DNA]</scope>
    <source>
        <strain evidence="3 6">DSM 12027</strain>
    </source>
</reference>
<dbReference type="Gene3D" id="3.30.360.10">
    <property type="entry name" value="Dihydrodipicolinate Reductase, domain 2"/>
    <property type="match status" value="1"/>
</dbReference>
<sequence length="305" mass="32728">MQIALLDHGHWHRSMYLQAFEAIGQPFWNGSDAAQTNLEVMLRSRPELVVVLGTPQDMLREVEGCIEAGVAVAVEKPVGRHAAELEPLAALARQQGAFVTVAQPHLLGGFWDVCTPEAGGPLSHLRFRLVNGSPERYAAWGVPWVTHPDVAGGGALRNLGIHGIGAFLKATTGEVQVQSCVLSRRLFGMETEEYAAVTLSAGGVIGHIEVGYTVAVDDASDFELSGHRRDLSVRDDGQALTVFDRRAGQTRVQPVVPLARRYELFAAATVQAIQTGGPAPHSLDDHLAAMRVIDACYAAATWADA</sequence>
<comment type="caution">
    <text evidence="4">The sequence shown here is derived from an EMBL/GenBank/DDBJ whole genome shotgun (WGS) entry which is preliminary data.</text>
</comment>
<dbReference type="RefSeq" id="WP_139404918.1">
    <property type="nucleotide sequence ID" value="NZ_JACHEW010000045.1"/>
</dbReference>
<evidence type="ECO:0000259" key="1">
    <source>
        <dbReference type="Pfam" id="PF01408"/>
    </source>
</evidence>
<dbReference type="OrthoDB" id="9792935at2"/>
<name>A0A5C4XM38_9DEIO</name>
<dbReference type="SUPFAM" id="SSF51735">
    <property type="entry name" value="NAD(P)-binding Rossmann-fold domains"/>
    <property type="match status" value="1"/>
</dbReference>
<dbReference type="InterPro" id="IPR036291">
    <property type="entry name" value="NAD(P)-bd_dom_sf"/>
</dbReference>
<dbReference type="SUPFAM" id="SSF55347">
    <property type="entry name" value="Glyceraldehyde-3-phosphate dehydrogenase-like, C-terminal domain"/>
    <property type="match status" value="1"/>
</dbReference>